<keyword evidence="12" id="KW-1185">Reference proteome</keyword>
<dbReference type="NCBIfam" id="TIGR03919">
    <property type="entry name" value="T7SS_EccB"/>
    <property type="match status" value="1"/>
</dbReference>
<dbReference type="PANTHER" id="PTHR40765">
    <property type="entry name" value="ESX-2 SECRETION SYSTEM ATPASE ECCB2"/>
    <property type="match status" value="1"/>
</dbReference>
<reference evidence="12" key="1">
    <citation type="journal article" date="2019" name="Int. J. Syst. Evol. Microbiol.">
        <title>The Global Catalogue of Microorganisms (GCM) 10K type strain sequencing project: providing services to taxonomists for standard genome sequencing and annotation.</title>
        <authorList>
            <consortium name="The Broad Institute Genomics Platform"/>
            <consortium name="The Broad Institute Genome Sequencing Center for Infectious Disease"/>
            <person name="Wu L."/>
            <person name="Ma J."/>
        </authorList>
    </citation>
    <scope>NUCLEOTIDE SEQUENCE [LARGE SCALE GENOMIC DNA]</scope>
    <source>
        <strain evidence="12">JCM 16902</strain>
    </source>
</reference>
<dbReference type="Pfam" id="PF05108">
    <property type="entry name" value="T7SS_ESX1_EccB"/>
    <property type="match status" value="1"/>
</dbReference>
<comment type="caution">
    <text evidence="11">The sequence shown here is derived from an EMBL/GenBank/DDBJ whole genome shotgun (WGS) entry which is preliminary data.</text>
</comment>
<dbReference type="InterPro" id="IPR042485">
    <property type="entry name" value="T7SS_EccB_R3"/>
</dbReference>
<evidence type="ECO:0000256" key="1">
    <source>
        <dbReference type="ARBA" id="ARBA00004162"/>
    </source>
</evidence>
<keyword evidence="3" id="KW-1003">Cell membrane</keyword>
<gene>
    <name evidence="11" type="primary">eccB_2</name>
    <name evidence="11" type="ORF">GCM10022223_43780</name>
</gene>
<evidence type="ECO:0000256" key="4">
    <source>
        <dbReference type="ARBA" id="ARBA00022692"/>
    </source>
</evidence>
<evidence type="ECO:0000256" key="5">
    <source>
        <dbReference type="ARBA" id="ARBA00022741"/>
    </source>
</evidence>
<dbReference type="Gene3D" id="3.30.2390.20">
    <property type="entry name" value="Type VII secretion system EccB, repeat 1 domain"/>
    <property type="match status" value="1"/>
</dbReference>
<name>A0ABP6ZXG0_9ACTN</name>
<dbReference type="InterPro" id="IPR007795">
    <property type="entry name" value="T7SS_EccB"/>
</dbReference>
<evidence type="ECO:0000256" key="7">
    <source>
        <dbReference type="ARBA" id="ARBA00022840"/>
    </source>
</evidence>
<evidence type="ECO:0000256" key="2">
    <source>
        <dbReference type="ARBA" id="ARBA00008149"/>
    </source>
</evidence>
<keyword evidence="5" id="KW-0547">Nucleotide-binding</keyword>
<evidence type="ECO:0000256" key="9">
    <source>
        <dbReference type="ARBA" id="ARBA00023136"/>
    </source>
</evidence>
<evidence type="ECO:0000313" key="11">
    <source>
        <dbReference type="EMBL" id="GAA3622120.1"/>
    </source>
</evidence>
<dbReference type="InterPro" id="IPR044857">
    <property type="entry name" value="T7SS_EccB_R1"/>
</dbReference>
<keyword evidence="4 10" id="KW-0812">Transmembrane</keyword>
<organism evidence="11 12">
    <name type="scientific">Kineosporia mesophila</name>
    <dbReference type="NCBI Taxonomy" id="566012"/>
    <lineage>
        <taxon>Bacteria</taxon>
        <taxon>Bacillati</taxon>
        <taxon>Actinomycetota</taxon>
        <taxon>Actinomycetes</taxon>
        <taxon>Kineosporiales</taxon>
        <taxon>Kineosporiaceae</taxon>
        <taxon>Kineosporia</taxon>
    </lineage>
</organism>
<protein>
    <submittedName>
        <fullName evidence="11">Type VII secretion protein EccB</fullName>
    </submittedName>
</protein>
<comment type="similarity">
    <text evidence="2">Belongs to the EccB family.</text>
</comment>
<dbReference type="PANTHER" id="PTHR40765:SF2">
    <property type="entry name" value="ESX-2 SECRETION SYSTEM ATPASE ECCB2"/>
    <property type="match status" value="1"/>
</dbReference>
<evidence type="ECO:0000256" key="8">
    <source>
        <dbReference type="ARBA" id="ARBA00022989"/>
    </source>
</evidence>
<evidence type="ECO:0000313" key="12">
    <source>
        <dbReference type="Proteomes" id="UP001501074"/>
    </source>
</evidence>
<keyword evidence="7" id="KW-0067">ATP-binding</keyword>
<keyword evidence="9 10" id="KW-0472">Membrane</keyword>
<dbReference type="Gene3D" id="2.40.50.910">
    <property type="entry name" value="Type VII secretion system EccB, repeat 3 domain"/>
    <property type="match status" value="1"/>
</dbReference>
<proteinExistence type="inferred from homology"/>
<evidence type="ECO:0000256" key="3">
    <source>
        <dbReference type="ARBA" id="ARBA00022475"/>
    </source>
</evidence>
<sequence>MLARRDQVEAHNYLLARLNSALVRADPDAIEPPGRRDTRAFVIGLVVMALALGGTAGWALLFDSGSLAWKEPGTLIVDKSTGSRYLMNNDKLHPVLNTSSARLLVGSDLTTSSVSTSKLNEVPHGTPVGIPGAPDMLPDASLLNSGVWRVCLTTTVSTGTTGATGSTGGKGAAAAVLSGTAVGSAGELGLNVQIGVERATDRPGDDTGFLVTSGGKEYLIWKNQHLLVQKPWVADVLGYATATPLKVPARWLALMSAGPTLGPVSLKDAGRAGPKIGADRMVIGQLVTVQSAGTETHYMVTAKGLAALSETQYALASAAPGTPQQRQITAADLAAVPRDTLPAAQQQVPAQPPALDQSMTTTSPCLEYPGTSEDGSAEVVRATVAETERPEAGSAAVSVSVVSGGGAQVGTAAALAARDQPQTLVDDTGTAYSLSEDAITALGFAADQAAYIPAGWLQLLPQGPRLTTPGEG</sequence>
<accession>A0ABP6ZXG0</accession>
<dbReference type="Proteomes" id="UP001501074">
    <property type="component" value="Unassembled WGS sequence"/>
</dbReference>
<dbReference type="EMBL" id="BAAAZO010000009">
    <property type="protein sequence ID" value="GAA3622120.1"/>
    <property type="molecule type" value="Genomic_DNA"/>
</dbReference>
<dbReference type="RefSeq" id="WP_231481082.1">
    <property type="nucleotide sequence ID" value="NZ_BAAAZO010000009.1"/>
</dbReference>
<keyword evidence="6" id="KW-0378">Hydrolase</keyword>
<comment type="subcellular location">
    <subcellularLocation>
        <location evidence="1">Cell membrane</location>
        <topology evidence="1">Single-pass membrane protein</topology>
    </subcellularLocation>
</comment>
<feature type="transmembrane region" description="Helical" evidence="10">
    <location>
        <begin position="40"/>
        <end position="61"/>
    </location>
</feature>
<evidence type="ECO:0000256" key="10">
    <source>
        <dbReference type="SAM" id="Phobius"/>
    </source>
</evidence>
<keyword evidence="8 10" id="KW-1133">Transmembrane helix</keyword>
<evidence type="ECO:0000256" key="6">
    <source>
        <dbReference type="ARBA" id="ARBA00022801"/>
    </source>
</evidence>